<sequence>MAKRTAIIDIGSNSARMILIERTSRFGFFLLNETKSRVRISEGAYEHEGWLQEVPMQRALHALKEFKNIALAFKAKKILCVATSAVRDAPNGKEFKNLVKKETGINIKIIDGDTEAKLGAIAAANLLPIRDGITIDIGGGSTELALIRNKEVIKSISLNLGTVRLKELFFDKEKNIKEALLYIHEEMQKIPQDFKNNCAIGIGGTIRALSQAIMKKTAYPLDKLHGFTYDYSQEKKFIDKIIETPVLKLKKFSIKKDRYDTIKEGSLIFREIVNHIGAKKIITSGVGVREGLFLYDLLRNSNYKFPANFQPSLRSLLDRFCIDEKAAKCHYKFTKKLYNTLYEQFDPKREHEKILLYAAKLLNIGIKIDFYEHHKHSSYICLNDLEYDLTHQEIVTIAMLVRFHKKKLPNKDVTKPFAQLLPKSSILAWMSFILALAESLNKDHSCPDFEASFTNDVLTITSSKPLYLAREEAKSLQKPQSFALKFVSS</sequence>
<dbReference type="PIRSF" id="PIRSF001267">
    <property type="entry name" value="Pyrophosphatase_GppA_Ppx"/>
    <property type="match status" value="1"/>
</dbReference>
<dbReference type="CDD" id="cd24052">
    <property type="entry name" value="ASKHA_NBD_HpPPX-GppA-like"/>
    <property type="match status" value="1"/>
</dbReference>
<dbReference type="SUPFAM" id="SSF53067">
    <property type="entry name" value="Actin-like ATPase domain"/>
    <property type="match status" value="2"/>
</dbReference>
<dbReference type="GO" id="GO:0016462">
    <property type="term" value="F:pyrophosphatase activity"/>
    <property type="evidence" value="ECO:0007669"/>
    <property type="project" value="TreeGrafter"/>
</dbReference>
<dbReference type="InterPro" id="IPR030673">
    <property type="entry name" value="PyroPPase_GppA_Ppx"/>
</dbReference>
<feature type="domain" description="Ppx/GppA phosphatase C-terminal" evidence="3">
    <location>
        <begin position="312"/>
        <end position="445"/>
    </location>
</feature>
<evidence type="ECO:0000259" key="2">
    <source>
        <dbReference type="Pfam" id="PF02541"/>
    </source>
</evidence>
<dbReference type="Gene3D" id="1.10.3210.10">
    <property type="entry name" value="Hypothetical protein af1432"/>
    <property type="match status" value="1"/>
</dbReference>
<keyword evidence="5" id="KW-1185">Reference proteome</keyword>
<organism evidence="4 5">
    <name type="scientific">Nitratiruptor tergarcus DSM 16512</name>
    <dbReference type="NCBI Taxonomy" id="1069081"/>
    <lineage>
        <taxon>Bacteria</taxon>
        <taxon>Pseudomonadati</taxon>
        <taxon>Campylobacterota</taxon>
        <taxon>Epsilonproteobacteria</taxon>
        <taxon>Nautiliales</taxon>
        <taxon>Nitratiruptoraceae</taxon>
        <taxon>Nitratiruptor</taxon>
    </lineage>
</organism>
<dbReference type="EMBL" id="FWWZ01000001">
    <property type="protein sequence ID" value="SMC09085.1"/>
    <property type="molecule type" value="Genomic_DNA"/>
</dbReference>
<dbReference type="InterPro" id="IPR050273">
    <property type="entry name" value="GppA/Ppx_hydrolase"/>
</dbReference>
<dbReference type="PANTHER" id="PTHR30005">
    <property type="entry name" value="EXOPOLYPHOSPHATASE"/>
    <property type="match status" value="1"/>
</dbReference>
<gene>
    <name evidence="4" type="ORF">SAMN05660197_0883</name>
</gene>
<proteinExistence type="predicted"/>
<dbReference type="Pfam" id="PF02541">
    <property type="entry name" value="Ppx-GppA"/>
    <property type="match status" value="1"/>
</dbReference>
<evidence type="ECO:0000259" key="3">
    <source>
        <dbReference type="Pfam" id="PF21447"/>
    </source>
</evidence>
<evidence type="ECO:0000313" key="5">
    <source>
        <dbReference type="Proteomes" id="UP000192602"/>
    </source>
</evidence>
<feature type="domain" description="Ppx/GppA phosphatase N-terminal" evidence="2">
    <location>
        <begin position="25"/>
        <end position="299"/>
    </location>
</feature>
<dbReference type="OrthoDB" id="9793035at2"/>
<accession>A0A1W1WSA1</accession>
<reference evidence="5" key="1">
    <citation type="submission" date="2017-04" db="EMBL/GenBank/DDBJ databases">
        <authorList>
            <person name="Varghese N."/>
            <person name="Submissions S."/>
        </authorList>
    </citation>
    <scope>NUCLEOTIDE SEQUENCE [LARGE SCALE GENOMIC DNA]</scope>
    <source>
        <strain evidence="5">DSM 16512</strain>
    </source>
</reference>
<dbReference type="Proteomes" id="UP000192602">
    <property type="component" value="Unassembled WGS sequence"/>
</dbReference>
<dbReference type="STRING" id="1069081.SAMN05660197_0883"/>
<dbReference type="SUPFAM" id="SSF109604">
    <property type="entry name" value="HD-domain/PDEase-like"/>
    <property type="match status" value="1"/>
</dbReference>
<evidence type="ECO:0000313" key="4">
    <source>
        <dbReference type="EMBL" id="SMC09085.1"/>
    </source>
</evidence>
<dbReference type="PANTHER" id="PTHR30005:SF0">
    <property type="entry name" value="RETROGRADE REGULATION PROTEIN 2"/>
    <property type="match status" value="1"/>
</dbReference>
<dbReference type="Gene3D" id="3.30.420.150">
    <property type="entry name" value="Exopolyphosphatase. Domain 2"/>
    <property type="match status" value="1"/>
</dbReference>
<protein>
    <submittedName>
        <fullName evidence="4">Exopolyphosphatase / guanosine-5'-triphosphate,3'-diphosphate pyrophosphatase</fullName>
    </submittedName>
</protein>
<dbReference type="InterPro" id="IPR003695">
    <property type="entry name" value="Ppx_GppA_N"/>
</dbReference>
<dbReference type="InterPro" id="IPR048950">
    <property type="entry name" value="Ppx_GppA_C"/>
</dbReference>
<dbReference type="Pfam" id="PF21447">
    <property type="entry name" value="Ppx-GppA_III"/>
    <property type="match status" value="1"/>
</dbReference>
<evidence type="ECO:0000256" key="1">
    <source>
        <dbReference type="ARBA" id="ARBA00022801"/>
    </source>
</evidence>
<keyword evidence="1" id="KW-0378">Hydrolase</keyword>
<dbReference type="Gene3D" id="3.30.420.40">
    <property type="match status" value="1"/>
</dbReference>
<dbReference type="RefSeq" id="WP_084275334.1">
    <property type="nucleotide sequence ID" value="NZ_AP026671.1"/>
</dbReference>
<dbReference type="AlphaFoldDB" id="A0A1W1WSA1"/>
<dbReference type="InterPro" id="IPR043129">
    <property type="entry name" value="ATPase_NBD"/>
</dbReference>
<name>A0A1W1WSA1_9BACT</name>